<dbReference type="EMBL" id="CP036298">
    <property type="protein sequence ID" value="QDV21997.1"/>
    <property type="molecule type" value="Genomic_DNA"/>
</dbReference>
<accession>A0A518G058</accession>
<keyword evidence="2" id="KW-1185">Reference proteome</keyword>
<name>A0A518G058_9BACT</name>
<evidence type="ECO:0000313" key="2">
    <source>
        <dbReference type="Proteomes" id="UP000318017"/>
    </source>
</evidence>
<organism evidence="1 2">
    <name type="scientific">Aureliella helgolandensis</name>
    <dbReference type="NCBI Taxonomy" id="2527968"/>
    <lineage>
        <taxon>Bacteria</taxon>
        <taxon>Pseudomonadati</taxon>
        <taxon>Planctomycetota</taxon>
        <taxon>Planctomycetia</taxon>
        <taxon>Pirellulales</taxon>
        <taxon>Pirellulaceae</taxon>
        <taxon>Aureliella</taxon>
    </lineage>
</organism>
<dbReference type="AlphaFoldDB" id="A0A518G058"/>
<protein>
    <submittedName>
        <fullName evidence="1">Uncharacterized protein</fullName>
    </submittedName>
</protein>
<proteinExistence type="predicted"/>
<dbReference type="Proteomes" id="UP000318017">
    <property type="component" value="Chromosome"/>
</dbReference>
<reference evidence="1 2" key="1">
    <citation type="submission" date="2019-02" db="EMBL/GenBank/DDBJ databases">
        <title>Deep-cultivation of Planctomycetes and their phenomic and genomic characterization uncovers novel biology.</title>
        <authorList>
            <person name="Wiegand S."/>
            <person name="Jogler M."/>
            <person name="Boedeker C."/>
            <person name="Pinto D."/>
            <person name="Vollmers J."/>
            <person name="Rivas-Marin E."/>
            <person name="Kohn T."/>
            <person name="Peeters S.H."/>
            <person name="Heuer A."/>
            <person name="Rast P."/>
            <person name="Oberbeckmann S."/>
            <person name="Bunk B."/>
            <person name="Jeske O."/>
            <person name="Meyerdierks A."/>
            <person name="Storesund J.E."/>
            <person name="Kallscheuer N."/>
            <person name="Luecker S."/>
            <person name="Lage O.M."/>
            <person name="Pohl T."/>
            <person name="Merkel B.J."/>
            <person name="Hornburger P."/>
            <person name="Mueller R.-W."/>
            <person name="Bruemmer F."/>
            <person name="Labrenz M."/>
            <person name="Spormann A.M."/>
            <person name="Op den Camp H."/>
            <person name="Overmann J."/>
            <person name="Amann R."/>
            <person name="Jetten M.S.M."/>
            <person name="Mascher T."/>
            <person name="Medema M.H."/>
            <person name="Devos D.P."/>
            <person name="Kaster A.-K."/>
            <person name="Ovreas L."/>
            <person name="Rohde M."/>
            <person name="Galperin M.Y."/>
            <person name="Jogler C."/>
        </authorList>
    </citation>
    <scope>NUCLEOTIDE SEQUENCE [LARGE SCALE GENOMIC DNA]</scope>
    <source>
        <strain evidence="1 2">Q31a</strain>
    </source>
</reference>
<evidence type="ECO:0000313" key="1">
    <source>
        <dbReference type="EMBL" id="QDV21997.1"/>
    </source>
</evidence>
<dbReference type="KEGG" id="ahel:Q31a_02760"/>
<dbReference type="RefSeq" id="WP_197356006.1">
    <property type="nucleotide sequence ID" value="NZ_CP036298.1"/>
</dbReference>
<sequence length="83" mass="9207">MLLERSEDEAYLAAADGDAWVAYFPQGGEVVVKLQVPNQAWSIRWIDIDTGEWGPKSEVEADDLLTLAAPGQANWCVVAKRKF</sequence>
<gene>
    <name evidence="1" type="ORF">Q31a_02760</name>
</gene>